<dbReference type="InterPro" id="IPR027417">
    <property type="entry name" value="P-loop_NTPase"/>
</dbReference>
<dbReference type="InterPro" id="IPR036388">
    <property type="entry name" value="WH-like_DNA-bd_sf"/>
</dbReference>
<dbReference type="EMBL" id="JBHUPD010000001">
    <property type="protein sequence ID" value="MFD2871737.1"/>
    <property type="molecule type" value="Genomic_DNA"/>
</dbReference>
<protein>
    <submittedName>
        <fullName evidence="1">AAA family ATPase</fullName>
    </submittedName>
</protein>
<gene>
    <name evidence="1" type="ORF">ACFS5N_04610</name>
</gene>
<dbReference type="RefSeq" id="WP_377182709.1">
    <property type="nucleotide sequence ID" value="NZ_JBHUPD010000001.1"/>
</dbReference>
<evidence type="ECO:0000313" key="1">
    <source>
        <dbReference type="EMBL" id="MFD2871737.1"/>
    </source>
</evidence>
<dbReference type="InterPro" id="IPR009057">
    <property type="entry name" value="Homeodomain-like_sf"/>
</dbReference>
<keyword evidence="2" id="KW-1185">Reference proteome</keyword>
<accession>A0ABW5Y8S8</accession>
<sequence length="363" mass="40939">MNYNNTFERPAEIELIRQMARGTLKPKQEQQLNDWLAGEPDSMDAFIVKPAAAFLQQKTDNCHSSAMLFGDFWYEGELCILFADTNVGKSILAVQIGDALSRGIPMPRFAMKQQPGTVLYFDFELSDAQFAKRYTSDLHGMHEFHPNFYRVVFNPDATGARRFASYHEYINNALENAVINSQAQVVIIDNITCLRSGTQAAATAVSLMQHLQSLKKRYGLSVLVLAHTPKRNPARPVTRNDLQGSKMLINFADSAFAIGESQTQPNIRYLKQIKQRSGGQVYGAGNVYLCEIIKPYNNLHFDFYGPANEADHLIPYTEQHRKTLESRIINLHQQGRSIRQIANDTGISISAVFRLVNKFRDAG</sequence>
<name>A0ABW5Y8S8_9SPHI</name>
<dbReference type="Pfam" id="PF13481">
    <property type="entry name" value="AAA_25"/>
    <property type="match status" value="1"/>
</dbReference>
<organism evidence="1 2">
    <name type="scientific">Mucilaginibacter ximonensis</name>
    <dbReference type="NCBI Taxonomy" id="538021"/>
    <lineage>
        <taxon>Bacteria</taxon>
        <taxon>Pseudomonadati</taxon>
        <taxon>Bacteroidota</taxon>
        <taxon>Sphingobacteriia</taxon>
        <taxon>Sphingobacteriales</taxon>
        <taxon>Sphingobacteriaceae</taxon>
        <taxon>Mucilaginibacter</taxon>
    </lineage>
</organism>
<comment type="caution">
    <text evidence="1">The sequence shown here is derived from an EMBL/GenBank/DDBJ whole genome shotgun (WGS) entry which is preliminary data.</text>
</comment>
<reference evidence="2" key="1">
    <citation type="journal article" date="2019" name="Int. J. Syst. Evol. Microbiol.">
        <title>The Global Catalogue of Microorganisms (GCM) 10K type strain sequencing project: providing services to taxonomists for standard genome sequencing and annotation.</title>
        <authorList>
            <consortium name="The Broad Institute Genomics Platform"/>
            <consortium name="The Broad Institute Genome Sequencing Center for Infectious Disease"/>
            <person name="Wu L."/>
            <person name="Ma J."/>
        </authorList>
    </citation>
    <scope>NUCLEOTIDE SEQUENCE [LARGE SCALE GENOMIC DNA]</scope>
    <source>
        <strain evidence="2">KCTC 22437</strain>
    </source>
</reference>
<dbReference type="Proteomes" id="UP001597557">
    <property type="component" value="Unassembled WGS sequence"/>
</dbReference>
<evidence type="ECO:0000313" key="2">
    <source>
        <dbReference type="Proteomes" id="UP001597557"/>
    </source>
</evidence>
<proteinExistence type="predicted"/>
<dbReference type="SUPFAM" id="SSF46689">
    <property type="entry name" value="Homeodomain-like"/>
    <property type="match status" value="1"/>
</dbReference>
<dbReference type="SUPFAM" id="SSF52540">
    <property type="entry name" value="P-loop containing nucleoside triphosphate hydrolases"/>
    <property type="match status" value="1"/>
</dbReference>
<dbReference type="Gene3D" id="3.40.50.300">
    <property type="entry name" value="P-loop containing nucleotide triphosphate hydrolases"/>
    <property type="match status" value="1"/>
</dbReference>
<dbReference type="Gene3D" id="1.10.10.10">
    <property type="entry name" value="Winged helix-like DNA-binding domain superfamily/Winged helix DNA-binding domain"/>
    <property type="match status" value="1"/>
</dbReference>